<keyword evidence="13" id="KW-0812">Transmembrane</keyword>
<evidence type="ECO:0000256" key="6">
    <source>
        <dbReference type="ARBA" id="ARBA00023012"/>
    </source>
</evidence>
<evidence type="ECO:0000256" key="2">
    <source>
        <dbReference type="ARBA" id="ARBA00012438"/>
    </source>
</evidence>
<dbReference type="Gene3D" id="3.40.50.2300">
    <property type="match status" value="1"/>
</dbReference>
<feature type="transmembrane region" description="Helical" evidence="13">
    <location>
        <begin position="405"/>
        <end position="425"/>
    </location>
</feature>
<dbReference type="InterPro" id="IPR019734">
    <property type="entry name" value="TPR_rpt"/>
</dbReference>
<dbReference type="GO" id="GO:0005886">
    <property type="term" value="C:plasma membrane"/>
    <property type="evidence" value="ECO:0007669"/>
    <property type="project" value="TreeGrafter"/>
</dbReference>
<keyword evidence="7" id="KW-0805">Transcription regulation</keyword>
<name>A0A6L9E9V4_9FLAO</name>
<evidence type="ECO:0000259" key="15">
    <source>
        <dbReference type="PROSITE" id="PS50110"/>
    </source>
</evidence>
<keyword evidence="8" id="KW-0238">DNA-binding</keyword>
<dbReference type="Pfam" id="PF00072">
    <property type="entry name" value="Response_reg"/>
    <property type="match status" value="1"/>
</dbReference>
<feature type="repeat" description="TPR" evidence="11">
    <location>
        <begin position="202"/>
        <end position="235"/>
    </location>
</feature>
<feature type="domain" description="Histidine kinase" evidence="14">
    <location>
        <begin position="456"/>
        <end position="674"/>
    </location>
</feature>
<feature type="domain" description="Response regulatory" evidence="15">
    <location>
        <begin position="715"/>
        <end position="832"/>
    </location>
</feature>
<dbReference type="PROSITE" id="PS50005">
    <property type="entry name" value="TPR"/>
    <property type="match status" value="5"/>
</dbReference>
<keyword evidence="3 10" id="KW-0597">Phosphoprotein</keyword>
<keyword evidence="13" id="KW-0472">Membrane</keyword>
<evidence type="ECO:0000256" key="13">
    <source>
        <dbReference type="SAM" id="Phobius"/>
    </source>
</evidence>
<evidence type="ECO:0000259" key="16">
    <source>
        <dbReference type="PROSITE" id="PS50125"/>
    </source>
</evidence>
<dbReference type="GO" id="GO:0009190">
    <property type="term" value="P:cyclic nucleotide biosynthetic process"/>
    <property type="evidence" value="ECO:0007669"/>
    <property type="project" value="InterPro"/>
</dbReference>
<evidence type="ECO:0000256" key="4">
    <source>
        <dbReference type="ARBA" id="ARBA00022679"/>
    </source>
</evidence>
<keyword evidence="5" id="KW-0418">Kinase</keyword>
<dbReference type="GO" id="GO:0004016">
    <property type="term" value="F:adenylate cyclase activity"/>
    <property type="evidence" value="ECO:0007669"/>
    <property type="project" value="UniProtKB-ARBA"/>
</dbReference>
<dbReference type="SMART" id="SM00387">
    <property type="entry name" value="HATPase_c"/>
    <property type="match status" value="1"/>
</dbReference>
<organism evidence="17 18">
    <name type="scientific">Poritiphilus flavus</name>
    <dbReference type="NCBI Taxonomy" id="2697053"/>
    <lineage>
        <taxon>Bacteria</taxon>
        <taxon>Pseudomonadati</taxon>
        <taxon>Bacteroidota</taxon>
        <taxon>Flavobacteriia</taxon>
        <taxon>Flavobacteriales</taxon>
        <taxon>Flavobacteriaceae</taxon>
        <taxon>Poritiphilus</taxon>
    </lineage>
</organism>
<dbReference type="PROSITE" id="PS50109">
    <property type="entry name" value="HIS_KIN"/>
    <property type="match status" value="1"/>
</dbReference>
<keyword evidence="11" id="KW-0802">TPR repeat</keyword>
<dbReference type="InterPro" id="IPR005467">
    <property type="entry name" value="His_kinase_dom"/>
</dbReference>
<dbReference type="InterPro" id="IPR011990">
    <property type="entry name" value="TPR-like_helical_dom_sf"/>
</dbReference>
<dbReference type="SMART" id="SM00388">
    <property type="entry name" value="HisKA"/>
    <property type="match status" value="1"/>
</dbReference>
<dbReference type="GO" id="GO:0003677">
    <property type="term" value="F:DNA binding"/>
    <property type="evidence" value="ECO:0007669"/>
    <property type="project" value="UniProtKB-KW"/>
</dbReference>
<dbReference type="RefSeq" id="WP_161434597.1">
    <property type="nucleotide sequence ID" value="NZ_WXYO01000002.1"/>
</dbReference>
<dbReference type="SUPFAM" id="SSF55073">
    <property type="entry name" value="Nucleotide cyclase"/>
    <property type="match status" value="1"/>
</dbReference>
<evidence type="ECO:0000313" key="18">
    <source>
        <dbReference type="Proteomes" id="UP000475249"/>
    </source>
</evidence>
<comment type="catalytic activity">
    <reaction evidence="1">
        <text>ATP + protein L-histidine = ADP + protein N-phospho-L-histidine.</text>
        <dbReference type="EC" id="2.7.13.3"/>
    </reaction>
</comment>
<dbReference type="Gene3D" id="1.25.40.10">
    <property type="entry name" value="Tetratricopeptide repeat domain"/>
    <property type="match status" value="2"/>
</dbReference>
<comment type="caution">
    <text evidence="17">The sequence shown here is derived from an EMBL/GenBank/DDBJ whole genome shotgun (WGS) entry which is preliminary data.</text>
</comment>
<dbReference type="Gene3D" id="1.10.287.130">
    <property type="match status" value="1"/>
</dbReference>
<dbReference type="InterPro" id="IPR003661">
    <property type="entry name" value="HisK_dim/P_dom"/>
</dbReference>
<dbReference type="PRINTS" id="PR00344">
    <property type="entry name" value="BCTRLSENSOR"/>
</dbReference>
<dbReference type="Pfam" id="PF02518">
    <property type="entry name" value="HATPase_c"/>
    <property type="match status" value="1"/>
</dbReference>
<feature type="repeat" description="TPR" evidence="11">
    <location>
        <begin position="242"/>
        <end position="275"/>
    </location>
</feature>
<dbReference type="FunFam" id="3.30.565.10:FF:000010">
    <property type="entry name" value="Sensor histidine kinase RcsC"/>
    <property type="match status" value="1"/>
</dbReference>
<dbReference type="InterPro" id="IPR029787">
    <property type="entry name" value="Nucleotide_cyclase"/>
</dbReference>
<dbReference type="SUPFAM" id="SSF47384">
    <property type="entry name" value="Homodimeric domain of signal transducing histidine kinase"/>
    <property type="match status" value="1"/>
</dbReference>
<keyword evidence="13" id="KW-1133">Transmembrane helix</keyword>
<feature type="modified residue" description="4-aspartylphosphate" evidence="10">
    <location>
        <position position="765"/>
    </location>
</feature>
<dbReference type="CDD" id="cd16922">
    <property type="entry name" value="HATPase_EvgS-ArcB-TorS-like"/>
    <property type="match status" value="1"/>
</dbReference>
<dbReference type="PANTHER" id="PTHR43047">
    <property type="entry name" value="TWO-COMPONENT HISTIDINE PROTEIN KINASE"/>
    <property type="match status" value="1"/>
</dbReference>
<dbReference type="EMBL" id="WXYO01000002">
    <property type="protein sequence ID" value="NAS11577.1"/>
    <property type="molecule type" value="Genomic_DNA"/>
</dbReference>
<evidence type="ECO:0000256" key="3">
    <source>
        <dbReference type="ARBA" id="ARBA00022553"/>
    </source>
</evidence>
<sequence>MRHLFYILFLGSAFFCSIIGQSSKADSLKNVWQDNAAIDSLRYHAGLELFMLKFRKDLDSARAFGYEILEFSRDRKNPAWESTVIRRIGNTYAIQGNFREALKAFEESYELNRSLNDKKGMATTLSNLGTVHYELGNYPEALKNLLTGLKLSEELDDKVGLSRVTNNIGNVYVGQQDYAKALEYYTYSLELKKEVGNPNTLANAYNNIGLSHIELKNHDLALENLLKSAELAEGAGNMRAMTRAYSNLGKAYSWEGEHEEALNYLNQSVQIKNEIGDREGLITAHYYRGMAYLGLNNYRQAIRDCNVGLSLAEEMGAKLMELGNCECLSEAWEGLGNTSRSLQYFKRAFAAKDSLFNDEKAKEITQREMRYQFEKQQLADSIAYTKQKAEQELLFEKDLNRQRNLFNLVVFGGIGLLLILGIYWGSRQKSKKLERERTMVNRLKQIDQLKDQFLANTSHELRTPLNGIIGLTESLKDGVAGKMSQKAIENLDMISSSGKRLTHLVNDILDFSKLKNKDLKLVLRPVDIHATADIVLKLSKPLVGTKKLRLINSVPTDVAIVEADENRVQQILYNLVGNAIKFSEKGEIVVSAEVSGKQLAISVSDTGIGIPQEKFETIFKSFEQADGSTERRYGGTGLGLSISRQLVELHHGSISVNSVEGQGSSFVFTLPLSKIKRSELKEKDINPSEKVQQIEQESSEDGESVVVQGGQNETTILIVDDEPVNRRVLQNHLTVSGYGVKEVSNGEEALKLLEEGEKIDLVLLDVMMPGLSGYEVCEKIRERYLTSELPVVLLTAKNRVSDLVTGFNAGANDYLTKPFSKNELLSRIKTHLNLQGIHKAASRFVPTEFIKSVGRDEITEVELGDHVEKEVTVLFSDIREYTHLAESMTPRQNFKFVNSYVGKMGPIVQQNKGFVNQYLGDGIMALFPDSSEDALKAAIGMQKEIEAYNERRVKEGNIPISVGIGLHTGPLVMGIIGDVNRNDTAIIADTVNTASRMEGVTKYYGARIIISESSFESLQNPKSYGLRPLGKVKVKGKDKIVGIYECFDGDPQGHITIKQKTLSDFNKGLNHFLNNEFPKASAVFDKVLSKNPEDGVARYFMTKSAEYTIAGVPGDWEAINTMDQK</sequence>
<feature type="repeat" description="TPR" evidence="11">
    <location>
        <begin position="122"/>
        <end position="155"/>
    </location>
</feature>
<keyword evidence="6" id="KW-0902">Two-component regulatory system</keyword>
<evidence type="ECO:0000256" key="8">
    <source>
        <dbReference type="ARBA" id="ARBA00023125"/>
    </source>
</evidence>
<dbReference type="InterPro" id="IPR001054">
    <property type="entry name" value="A/G_cyclase"/>
</dbReference>
<dbReference type="GO" id="GO:0000155">
    <property type="term" value="F:phosphorelay sensor kinase activity"/>
    <property type="evidence" value="ECO:0007669"/>
    <property type="project" value="InterPro"/>
</dbReference>
<dbReference type="Pfam" id="PF13424">
    <property type="entry name" value="TPR_12"/>
    <property type="match status" value="2"/>
</dbReference>
<feature type="domain" description="Guanylate cyclase" evidence="16">
    <location>
        <begin position="872"/>
        <end position="998"/>
    </location>
</feature>
<keyword evidence="9" id="KW-0804">Transcription</keyword>
<dbReference type="Pfam" id="PF00211">
    <property type="entry name" value="Guanylate_cyc"/>
    <property type="match status" value="1"/>
</dbReference>
<dbReference type="AlphaFoldDB" id="A0A6L9E9V4"/>
<dbReference type="InterPro" id="IPR004358">
    <property type="entry name" value="Sig_transdc_His_kin-like_C"/>
</dbReference>
<protein>
    <recommendedName>
        <fullName evidence="2">histidine kinase</fullName>
        <ecNumber evidence="2">2.7.13.3</ecNumber>
    </recommendedName>
</protein>
<accession>A0A6L9E9V4</accession>
<dbReference type="SUPFAM" id="SSF48452">
    <property type="entry name" value="TPR-like"/>
    <property type="match status" value="2"/>
</dbReference>
<dbReference type="InterPro" id="IPR003594">
    <property type="entry name" value="HATPase_dom"/>
</dbReference>
<dbReference type="Gene3D" id="3.30.70.1230">
    <property type="entry name" value="Nucleotide cyclase"/>
    <property type="match status" value="1"/>
</dbReference>
<dbReference type="SMART" id="SM00028">
    <property type="entry name" value="TPR"/>
    <property type="match status" value="7"/>
</dbReference>
<dbReference type="SUPFAM" id="SSF52172">
    <property type="entry name" value="CheY-like"/>
    <property type="match status" value="1"/>
</dbReference>
<dbReference type="PROSITE" id="PS50125">
    <property type="entry name" value="GUANYLATE_CYCLASE_2"/>
    <property type="match status" value="1"/>
</dbReference>
<dbReference type="InterPro" id="IPR036097">
    <property type="entry name" value="HisK_dim/P_sf"/>
</dbReference>
<evidence type="ECO:0000256" key="11">
    <source>
        <dbReference type="PROSITE-ProRule" id="PRU00339"/>
    </source>
</evidence>
<dbReference type="InterPro" id="IPR011006">
    <property type="entry name" value="CheY-like_superfamily"/>
</dbReference>
<dbReference type="SMART" id="SM00448">
    <property type="entry name" value="REC"/>
    <property type="match status" value="1"/>
</dbReference>
<gene>
    <name evidence="17" type="ORF">GTQ38_06165</name>
</gene>
<evidence type="ECO:0000256" key="1">
    <source>
        <dbReference type="ARBA" id="ARBA00000085"/>
    </source>
</evidence>
<proteinExistence type="predicted"/>
<evidence type="ECO:0000256" key="10">
    <source>
        <dbReference type="PROSITE-ProRule" id="PRU00169"/>
    </source>
</evidence>
<dbReference type="Gene3D" id="3.30.565.10">
    <property type="entry name" value="Histidine kinase-like ATPase, C-terminal domain"/>
    <property type="match status" value="1"/>
</dbReference>
<dbReference type="CDD" id="cd00082">
    <property type="entry name" value="HisKA"/>
    <property type="match status" value="1"/>
</dbReference>
<dbReference type="FunFam" id="3.40.50.2300:FF:000001">
    <property type="entry name" value="DNA-binding response regulator PhoB"/>
    <property type="match status" value="1"/>
</dbReference>
<dbReference type="FunFam" id="1.10.287.130:FF:000001">
    <property type="entry name" value="Two-component sensor histidine kinase"/>
    <property type="match status" value="1"/>
</dbReference>
<feature type="repeat" description="TPR" evidence="11">
    <location>
        <begin position="162"/>
        <end position="195"/>
    </location>
</feature>
<dbReference type="GO" id="GO:0009927">
    <property type="term" value="F:histidine phosphotransfer kinase activity"/>
    <property type="evidence" value="ECO:0007669"/>
    <property type="project" value="TreeGrafter"/>
</dbReference>
<dbReference type="InterPro" id="IPR036890">
    <property type="entry name" value="HATPase_C_sf"/>
</dbReference>
<evidence type="ECO:0000256" key="7">
    <source>
        <dbReference type="ARBA" id="ARBA00023015"/>
    </source>
</evidence>
<dbReference type="Pfam" id="PF00512">
    <property type="entry name" value="HisKA"/>
    <property type="match status" value="1"/>
</dbReference>
<dbReference type="Proteomes" id="UP000475249">
    <property type="component" value="Unassembled WGS sequence"/>
</dbReference>
<evidence type="ECO:0000256" key="9">
    <source>
        <dbReference type="ARBA" id="ARBA00023163"/>
    </source>
</evidence>
<dbReference type="InterPro" id="IPR001789">
    <property type="entry name" value="Sig_transdc_resp-reg_receiver"/>
</dbReference>
<evidence type="ECO:0000259" key="14">
    <source>
        <dbReference type="PROSITE" id="PS50109"/>
    </source>
</evidence>
<feature type="region of interest" description="Disordered" evidence="12">
    <location>
        <begin position="686"/>
        <end position="706"/>
    </location>
</feature>
<reference evidence="17 18" key="1">
    <citation type="submission" date="2020-01" db="EMBL/GenBank/DDBJ databases">
        <title>Bacteria diversity of Porities sp.</title>
        <authorList>
            <person name="Wang G."/>
        </authorList>
    </citation>
    <scope>NUCLEOTIDE SEQUENCE [LARGE SCALE GENOMIC DNA]</scope>
    <source>
        <strain evidence="17 18">R33</strain>
    </source>
</reference>
<evidence type="ECO:0000313" key="17">
    <source>
        <dbReference type="EMBL" id="NAS11577.1"/>
    </source>
</evidence>
<keyword evidence="4" id="KW-0808">Transferase</keyword>
<dbReference type="PANTHER" id="PTHR43047:SF72">
    <property type="entry name" value="OSMOSENSING HISTIDINE PROTEIN KINASE SLN1"/>
    <property type="match status" value="1"/>
</dbReference>
<keyword evidence="18" id="KW-1185">Reference proteome</keyword>
<evidence type="ECO:0000256" key="5">
    <source>
        <dbReference type="ARBA" id="ARBA00022777"/>
    </source>
</evidence>
<feature type="repeat" description="TPR" evidence="11">
    <location>
        <begin position="82"/>
        <end position="115"/>
    </location>
</feature>
<evidence type="ECO:0000256" key="12">
    <source>
        <dbReference type="SAM" id="MobiDB-lite"/>
    </source>
</evidence>
<dbReference type="CDD" id="cd07302">
    <property type="entry name" value="CHD"/>
    <property type="match status" value="1"/>
</dbReference>
<dbReference type="EC" id="2.7.13.3" evidence="2"/>
<dbReference type="Pfam" id="PF13181">
    <property type="entry name" value="TPR_8"/>
    <property type="match status" value="2"/>
</dbReference>
<dbReference type="SMART" id="SM00044">
    <property type="entry name" value="CYCc"/>
    <property type="match status" value="1"/>
</dbReference>
<dbReference type="SUPFAM" id="SSF55874">
    <property type="entry name" value="ATPase domain of HSP90 chaperone/DNA topoisomerase II/histidine kinase"/>
    <property type="match status" value="1"/>
</dbReference>
<dbReference type="PROSITE" id="PS50110">
    <property type="entry name" value="RESPONSE_REGULATORY"/>
    <property type="match status" value="1"/>
</dbReference>